<comment type="pathway">
    <text evidence="1">Lipid metabolism.</text>
</comment>
<evidence type="ECO:0000256" key="3">
    <source>
        <dbReference type="ARBA" id="ARBA00022679"/>
    </source>
</evidence>
<evidence type="ECO:0000256" key="5">
    <source>
        <dbReference type="ARBA" id="ARBA00023315"/>
    </source>
</evidence>
<dbReference type="SMART" id="SM00563">
    <property type="entry name" value="PlsC"/>
    <property type="match status" value="1"/>
</dbReference>
<dbReference type="GO" id="GO:0003841">
    <property type="term" value="F:1-acylglycerol-3-phosphate O-acyltransferase activity"/>
    <property type="evidence" value="ECO:0007669"/>
    <property type="project" value="TreeGrafter"/>
</dbReference>
<keyword evidence="6" id="KW-0472">Membrane</keyword>
<dbReference type="PANTHER" id="PTHR10434">
    <property type="entry name" value="1-ACYL-SN-GLYCEROL-3-PHOSPHATE ACYLTRANSFERASE"/>
    <property type="match status" value="1"/>
</dbReference>
<dbReference type="CDD" id="cd07989">
    <property type="entry name" value="LPLAT_AGPAT-like"/>
    <property type="match status" value="1"/>
</dbReference>
<evidence type="ECO:0000256" key="1">
    <source>
        <dbReference type="ARBA" id="ARBA00005189"/>
    </source>
</evidence>
<keyword evidence="6" id="KW-0812">Transmembrane</keyword>
<dbReference type="RefSeq" id="WP_168624409.1">
    <property type="nucleotide sequence ID" value="NZ_JAAZQQ010000006.1"/>
</dbReference>
<dbReference type="GO" id="GO:0006654">
    <property type="term" value="P:phosphatidic acid biosynthetic process"/>
    <property type="evidence" value="ECO:0007669"/>
    <property type="project" value="TreeGrafter"/>
</dbReference>
<dbReference type="SUPFAM" id="SSF69593">
    <property type="entry name" value="Glycerol-3-phosphate (1)-acyltransferase"/>
    <property type="match status" value="1"/>
</dbReference>
<protein>
    <submittedName>
        <fullName evidence="8">1-acyl-sn-glycerol-3-phosphate acyltransferase</fullName>
    </submittedName>
</protein>
<keyword evidence="4" id="KW-0443">Lipid metabolism</keyword>
<name>A0A7X6K0M0_9RHOB</name>
<feature type="transmembrane region" description="Helical" evidence="6">
    <location>
        <begin position="24"/>
        <end position="45"/>
    </location>
</feature>
<comment type="caution">
    <text evidence="8">The sequence shown here is derived from an EMBL/GenBank/DDBJ whole genome shotgun (WGS) entry which is preliminary data.</text>
</comment>
<dbReference type="InterPro" id="IPR002123">
    <property type="entry name" value="Plipid/glycerol_acylTrfase"/>
</dbReference>
<evidence type="ECO:0000313" key="9">
    <source>
        <dbReference type="Proteomes" id="UP000526408"/>
    </source>
</evidence>
<evidence type="ECO:0000259" key="7">
    <source>
        <dbReference type="SMART" id="SM00563"/>
    </source>
</evidence>
<evidence type="ECO:0000256" key="4">
    <source>
        <dbReference type="ARBA" id="ARBA00023098"/>
    </source>
</evidence>
<dbReference type="Pfam" id="PF01553">
    <property type="entry name" value="Acyltransferase"/>
    <property type="match status" value="1"/>
</dbReference>
<dbReference type="Proteomes" id="UP000526408">
    <property type="component" value="Unassembled WGS sequence"/>
</dbReference>
<dbReference type="EMBL" id="JAAZQQ010000006">
    <property type="protein sequence ID" value="NKX46018.1"/>
    <property type="molecule type" value="Genomic_DNA"/>
</dbReference>
<keyword evidence="3 8" id="KW-0808">Transferase</keyword>
<organism evidence="8 9">
    <name type="scientific">Roseicyclus persicicus</name>
    <dbReference type="NCBI Taxonomy" id="2650661"/>
    <lineage>
        <taxon>Bacteria</taxon>
        <taxon>Pseudomonadati</taxon>
        <taxon>Pseudomonadota</taxon>
        <taxon>Alphaproteobacteria</taxon>
        <taxon>Rhodobacterales</taxon>
        <taxon>Roseobacteraceae</taxon>
        <taxon>Roseicyclus</taxon>
    </lineage>
</organism>
<feature type="domain" description="Phospholipid/glycerol acyltransferase" evidence="7">
    <location>
        <begin position="90"/>
        <end position="205"/>
    </location>
</feature>
<proteinExistence type="predicted"/>
<evidence type="ECO:0000256" key="2">
    <source>
        <dbReference type="ARBA" id="ARBA00022516"/>
    </source>
</evidence>
<gene>
    <name evidence="8" type="ORF">HCU73_15590</name>
</gene>
<dbReference type="AlphaFoldDB" id="A0A7X6K0M0"/>
<evidence type="ECO:0000256" key="6">
    <source>
        <dbReference type="SAM" id="Phobius"/>
    </source>
</evidence>
<evidence type="ECO:0000313" key="8">
    <source>
        <dbReference type="EMBL" id="NKX46018.1"/>
    </source>
</evidence>
<dbReference type="PANTHER" id="PTHR10434:SF64">
    <property type="entry name" value="1-ACYL-SN-GLYCEROL-3-PHOSPHATE ACYLTRANSFERASE-RELATED"/>
    <property type="match status" value="1"/>
</dbReference>
<keyword evidence="2" id="KW-0444">Lipid biosynthesis</keyword>
<keyword evidence="9" id="KW-1185">Reference proteome</keyword>
<reference evidence="8 9" key="1">
    <citation type="submission" date="2020-04" db="EMBL/GenBank/DDBJ databases">
        <authorList>
            <person name="Yoon J."/>
        </authorList>
    </citation>
    <scope>NUCLEOTIDE SEQUENCE [LARGE SCALE GENOMIC DNA]</scope>
    <source>
        <strain evidence="8 9">KMU-115</strain>
    </source>
</reference>
<sequence>MSPTWHGLEEPAPRPMAPGDWLRVGLRGAAILALLAVCFPLLLVLRIPERLICGLNRPVTPHITQFVCRAACRVLGLRLQMRGAPMTGPGAYVANHVSWLDIFVLNACKRLYFVAKSEVAGWPGIGWLARGTGTVFIDRDRRQAAAQTRLFEDRLRAGHRLLFFPEGTSTDGRRVLPFKTTLFQAFQSDRLRDVLQVQPVTVVYHPPPGEADTFYGWWGDMPLGPAILSSLAVRRQGRVEVVYHTPLRVADFPDRKTLAAMAEAEVRGGFPPERLA</sequence>
<accession>A0A7X6K0M0</accession>
<keyword evidence="5 8" id="KW-0012">Acyltransferase</keyword>
<keyword evidence="6" id="KW-1133">Transmembrane helix</keyword>